<feature type="transmembrane region" description="Helical" evidence="2">
    <location>
        <begin position="284"/>
        <end position="307"/>
    </location>
</feature>
<organism evidence="5 6">
    <name type="scientific">Pogona vitticeps</name>
    <name type="common">central bearded dragon</name>
    <dbReference type="NCBI Taxonomy" id="103695"/>
    <lineage>
        <taxon>Eukaryota</taxon>
        <taxon>Metazoa</taxon>
        <taxon>Chordata</taxon>
        <taxon>Craniata</taxon>
        <taxon>Vertebrata</taxon>
        <taxon>Euteleostomi</taxon>
        <taxon>Lepidosauria</taxon>
        <taxon>Squamata</taxon>
        <taxon>Bifurcata</taxon>
        <taxon>Unidentata</taxon>
        <taxon>Episquamata</taxon>
        <taxon>Toxicofera</taxon>
        <taxon>Iguania</taxon>
        <taxon>Acrodonta</taxon>
        <taxon>Agamidae</taxon>
        <taxon>Amphibolurinae</taxon>
        <taxon>Pogona</taxon>
    </lineage>
</organism>
<proteinExistence type="predicted"/>
<feature type="region of interest" description="Disordered" evidence="1">
    <location>
        <begin position="85"/>
        <end position="111"/>
    </location>
</feature>
<reference evidence="6 7" key="1">
    <citation type="submission" date="2025-05" db="UniProtKB">
        <authorList>
            <consortium name="RefSeq"/>
        </authorList>
    </citation>
    <scope>IDENTIFICATION</scope>
</reference>
<keyword evidence="2" id="KW-0472">Membrane</keyword>
<evidence type="ECO:0000259" key="3">
    <source>
        <dbReference type="Pfam" id="PF01108"/>
    </source>
</evidence>
<dbReference type="RefSeq" id="XP_072850192.1">
    <property type="nucleotide sequence ID" value="XM_072994091.1"/>
</dbReference>
<feature type="compositionally biased region" description="Polar residues" evidence="1">
    <location>
        <begin position="85"/>
        <end position="102"/>
    </location>
</feature>
<evidence type="ECO:0000313" key="7">
    <source>
        <dbReference type="RefSeq" id="XP_072850192.1"/>
    </source>
</evidence>
<evidence type="ECO:0000256" key="1">
    <source>
        <dbReference type="SAM" id="MobiDB-lite"/>
    </source>
</evidence>
<accession>A0A6J0TXV9</accession>
<dbReference type="SUPFAM" id="SSF49265">
    <property type="entry name" value="Fibronectin type III"/>
    <property type="match status" value="2"/>
</dbReference>
<evidence type="ECO:0000256" key="2">
    <source>
        <dbReference type="SAM" id="Phobius"/>
    </source>
</evidence>
<dbReference type="InParanoid" id="A0A6J0TXV9"/>
<dbReference type="Proteomes" id="UP001652642">
    <property type="component" value="Chromosome 3"/>
</dbReference>
<protein>
    <submittedName>
        <fullName evidence="6 7">Interferon alpha/beta receptor 2 isoform X1</fullName>
    </submittedName>
</protein>
<dbReference type="InterPro" id="IPR050650">
    <property type="entry name" value="Type-II_Cytokine-TF_Rcpt"/>
</dbReference>
<name>A0A6J0TXV9_9SAUR</name>
<dbReference type="InterPro" id="IPR015373">
    <property type="entry name" value="Interferon/interleukin_rcp_dom"/>
</dbReference>
<evidence type="ECO:0000259" key="4">
    <source>
        <dbReference type="Pfam" id="PF09294"/>
    </source>
</evidence>
<keyword evidence="5" id="KW-1185">Reference proteome</keyword>
<dbReference type="CTD" id="3455"/>
<gene>
    <name evidence="6 7" type="primary">IFNAR2</name>
</gene>
<keyword evidence="6 7" id="KW-0675">Receptor</keyword>
<keyword evidence="2" id="KW-1133">Transmembrane helix</keyword>
<dbReference type="Gene3D" id="2.60.40.10">
    <property type="entry name" value="Immunoglobulins"/>
    <property type="match status" value="2"/>
</dbReference>
<dbReference type="Pfam" id="PF09294">
    <property type="entry name" value="Interfer-bind"/>
    <property type="match status" value="1"/>
</dbReference>
<feature type="domain" description="Fibronectin type-III" evidence="3">
    <location>
        <begin position="37"/>
        <end position="162"/>
    </location>
</feature>
<dbReference type="GeneID" id="110080371"/>
<sequence length="534" mass="59761">MMTLFMGPLNFYKLAYTSVMMMCTLCSLVELSNSEFRSEVKRQDFEYFLTWEAGNNTEASACYTVLYTTNSLRCPIDSSERHKVQNTSFSKSRSQQSENPIHQVSEPGDPSVCPWSKTAKDSLPSKWKAIAECSNISRLFCDLTKEFTDPCKNYKILVVQVTESGIYRSLQIFNPYLNTCLGLPQFNISACPNCVNVTVKLSSSSLVKVYEELDYTVTVAAEGFPNKYSHNKTREESFHTVINNLHPNRNHCITVDISTTVNNKQCTPSSPKCIIIKPKNQSDVILPAASAGIGMSLILVSILLILYNTGFICLRKKWPKVLKLMPILHYSIFESDPEETHNIQVTQENKKKVRGYYDDEEEDSGSDVENAYIIRRTDKISKSLSVVDTMEQLSTDHSSATSDTAGLLAAEPEVLQNEIDKGETVPNKLFNPSEMNSTEEPESCHSNVNLNSVKLGISDKNWDVTAVLSDQEDPADLKELCISHGSESTLFTDLSNVQTASAHNISLDWQKSDESGESESSDSETDNVGDYMRR</sequence>
<dbReference type="GO" id="GO:0005886">
    <property type="term" value="C:plasma membrane"/>
    <property type="evidence" value="ECO:0007669"/>
    <property type="project" value="TreeGrafter"/>
</dbReference>
<dbReference type="InterPro" id="IPR036116">
    <property type="entry name" value="FN3_sf"/>
</dbReference>
<feature type="compositionally biased region" description="Acidic residues" evidence="1">
    <location>
        <begin position="515"/>
        <end position="527"/>
    </location>
</feature>
<feature type="domain" description="Interferon/interleukin receptor" evidence="4">
    <location>
        <begin position="180"/>
        <end position="274"/>
    </location>
</feature>
<dbReference type="RefSeq" id="XP_020651865.2">
    <property type="nucleotide sequence ID" value="XM_020796206.2"/>
</dbReference>
<dbReference type="OrthoDB" id="8947665at2759"/>
<keyword evidence="2" id="KW-0812">Transmembrane</keyword>
<dbReference type="PANTHER" id="PTHR20859">
    <property type="entry name" value="INTERFERON/INTERLEUKIN RECEPTOR"/>
    <property type="match status" value="1"/>
</dbReference>
<feature type="region of interest" description="Disordered" evidence="1">
    <location>
        <begin position="507"/>
        <end position="534"/>
    </location>
</feature>
<dbReference type="Pfam" id="PF01108">
    <property type="entry name" value="Tissue_fac"/>
    <property type="match status" value="1"/>
</dbReference>
<dbReference type="AlphaFoldDB" id="A0A6J0TXV9"/>
<dbReference type="InterPro" id="IPR003961">
    <property type="entry name" value="FN3_dom"/>
</dbReference>
<evidence type="ECO:0000313" key="5">
    <source>
        <dbReference type="Proteomes" id="UP001652642"/>
    </source>
</evidence>
<dbReference type="PANTHER" id="PTHR20859:SF84">
    <property type="entry name" value="INTERFERON ALPHA_BETA RECEPTOR 2"/>
    <property type="match status" value="1"/>
</dbReference>
<dbReference type="InterPro" id="IPR013783">
    <property type="entry name" value="Ig-like_fold"/>
</dbReference>
<dbReference type="GO" id="GO:0042018">
    <property type="term" value="F:interleukin-22 receptor activity"/>
    <property type="evidence" value="ECO:0007669"/>
    <property type="project" value="TreeGrafter"/>
</dbReference>
<evidence type="ECO:0000313" key="6">
    <source>
        <dbReference type="RefSeq" id="XP_020651865.2"/>
    </source>
</evidence>
<dbReference type="KEGG" id="pvt:110080371"/>